<evidence type="ECO:0000259" key="1">
    <source>
        <dbReference type="Pfam" id="PF01883"/>
    </source>
</evidence>
<dbReference type="PANTHER" id="PTHR42831">
    <property type="entry name" value="FE-S PROTEIN MATURATION AUXILIARY FACTOR YITW"/>
    <property type="match status" value="1"/>
</dbReference>
<dbReference type="EMBL" id="CP107716">
    <property type="protein sequence ID" value="UYQ74129.1"/>
    <property type="molecule type" value="Genomic_DNA"/>
</dbReference>
<gene>
    <name evidence="2" type="ORF">OF122_14175</name>
</gene>
<dbReference type="Proteomes" id="UP001163882">
    <property type="component" value="Chromosome"/>
</dbReference>
<keyword evidence="3" id="KW-1185">Reference proteome</keyword>
<evidence type="ECO:0000313" key="2">
    <source>
        <dbReference type="EMBL" id="UYQ74129.1"/>
    </source>
</evidence>
<dbReference type="PANTHER" id="PTHR42831:SF1">
    <property type="entry name" value="FE-S PROTEIN MATURATION AUXILIARY FACTOR YITW"/>
    <property type="match status" value="1"/>
</dbReference>
<dbReference type="InterPro" id="IPR052339">
    <property type="entry name" value="Fe-S_Maturation_MIP18"/>
</dbReference>
<dbReference type="InterPro" id="IPR002744">
    <property type="entry name" value="MIP18-like"/>
</dbReference>
<dbReference type="Pfam" id="PF01883">
    <property type="entry name" value="FeS_assembly_P"/>
    <property type="match status" value="1"/>
</dbReference>
<accession>A0ABY6IUL5</accession>
<name>A0ABY6IUL5_9HYPH</name>
<dbReference type="Gene3D" id="3.30.300.130">
    <property type="entry name" value="Fe-S cluster assembly (FSCA)"/>
    <property type="match status" value="1"/>
</dbReference>
<dbReference type="SUPFAM" id="SSF117916">
    <property type="entry name" value="Fe-S cluster assembly (FSCA) domain-like"/>
    <property type="match status" value="1"/>
</dbReference>
<feature type="domain" description="MIP18 family-like" evidence="1">
    <location>
        <begin position="10"/>
        <end position="82"/>
    </location>
</feature>
<organism evidence="2 3">
    <name type="scientific">Pelagibacterium flavum</name>
    <dbReference type="NCBI Taxonomy" id="2984530"/>
    <lineage>
        <taxon>Bacteria</taxon>
        <taxon>Pseudomonadati</taxon>
        <taxon>Pseudomonadota</taxon>
        <taxon>Alphaproteobacteria</taxon>
        <taxon>Hyphomicrobiales</taxon>
        <taxon>Devosiaceae</taxon>
        <taxon>Pelagibacterium</taxon>
    </lineage>
</organism>
<proteinExistence type="predicted"/>
<protein>
    <submittedName>
        <fullName evidence="2">Metal-sulfur cluster assembly factor</fullName>
    </submittedName>
</protein>
<evidence type="ECO:0000313" key="3">
    <source>
        <dbReference type="Proteomes" id="UP001163882"/>
    </source>
</evidence>
<reference evidence="2" key="1">
    <citation type="submission" date="2022-10" db="EMBL/GenBank/DDBJ databases">
        <title>YIM 151497 complete genome.</title>
        <authorList>
            <person name="Chen X."/>
        </authorList>
    </citation>
    <scope>NUCLEOTIDE SEQUENCE</scope>
    <source>
        <strain evidence="2">YIM 151497</strain>
    </source>
</reference>
<sequence>MRSEDEILLAEIEAALRQVIDPELGLNVMDLGLIYALQLGKAGQVLITMTTTTIGCPATTYLVDGVRAAAESVAGRHAVNVELTYDPRWTPELIRDGTPY</sequence>
<dbReference type="InterPro" id="IPR034904">
    <property type="entry name" value="FSCA_dom_sf"/>
</dbReference>